<sequence>MIKRWLVSLLVAGWTGLATAGNLTLADAPLFVAQSAPPLVMLTMSRDHKLYYEAYNDASDLNDDGQVDTGYKPDEIDYFGYFNSYACYDYDSGLKRFVPKSVKTPAQVASRDKTCAGGPAGEWSGDFLNYLTTSRMDALRKVFYGGYRSADTKDLTVLERAFIPQDAHSWGKSYDSIQADGYDIRDYSPLDLPVGGKRHLFANTTLSDGASPSFAS</sequence>
<accession>A0AB39V0G6</accession>
<evidence type="ECO:0000313" key="2">
    <source>
        <dbReference type="EMBL" id="XDT73888.1"/>
    </source>
</evidence>
<evidence type="ECO:0008006" key="3">
    <source>
        <dbReference type="Google" id="ProtNLM"/>
    </source>
</evidence>
<feature type="signal peptide" evidence="1">
    <location>
        <begin position="1"/>
        <end position="20"/>
    </location>
</feature>
<dbReference type="EMBL" id="CP154858">
    <property type="protein sequence ID" value="XDT73888.1"/>
    <property type="molecule type" value="Genomic_DNA"/>
</dbReference>
<dbReference type="RefSeq" id="WP_369602866.1">
    <property type="nucleotide sequence ID" value="NZ_CP154858.1"/>
</dbReference>
<dbReference type="AlphaFoldDB" id="A0AB39V0G6"/>
<name>A0AB39V0G6_9GAMM</name>
<evidence type="ECO:0000256" key="1">
    <source>
        <dbReference type="SAM" id="SignalP"/>
    </source>
</evidence>
<dbReference type="KEGG" id="tcd:AAIA72_07930"/>
<gene>
    <name evidence="2" type="ORF">AAIA72_07930</name>
</gene>
<organism evidence="2">
    <name type="scientific">Thermohahella caldifontis</name>
    <dbReference type="NCBI Taxonomy" id="3142973"/>
    <lineage>
        <taxon>Bacteria</taxon>
        <taxon>Pseudomonadati</taxon>
        <taxon>Pseudomonadota</taxon>
        <taxon>Gammaproteobacteria</taxon>
        <taxon>Oceanospirillales</taxon>
        <taxon>Hahellaceae</taxon>
        <taxon>Thermohahella</taxon>
    </lineage>
</organism>
<feature type="chain" id="PRO_5044297341" description="Pilus assembly protein" evidence="1">
    <location>
        <begin position="21"/>
        <end position="216"/>
    </location>
</feature>
<proteinExistence type="predicted"/>
<protein>
    <recommendedName>
        <fullName evidence="3">Pilus assembly protein</fullName>
    </recommendedName>
</protein>
<keyword evidence="1" id="KW-0732">Signal</keyword>
<reference evidence="2" key="1">
    <citation type="submission" date="2024-05" db="EMBL/GenBank/DDBJ databases">
        <title>Genome sequencing of novel strain.</title>
        <authorList>
            <person name="Ganbat D."/>
            <person name="Ganbat S."/>
            <person name="Lee S.-J."/>
        </authorList>
    </citation>
    <scope>NUCLEOTIDE SEQUENCE</scope>
    <source>
        <strain evidence="2">SMD15-11</strain>
    </source>
</reference>